<protein>
    <recommendedName>
        <fullName evidence="1">SnoaL-like domain-containing protein</fullName>
    </recommendedName>
</protein>
<proteinExistence type="predicted"/>
<sequence>MTHPNQDIIQRFFEAYMKRDMAALAAVTTDDVAWHFPGRNPMSGVKRGRDEVVAFFDRMGGMGFRPDKLITGANDDYVVETQWVHGDQDGEEVVMGWTVLWSFEDGKLSSGRHFSADQYLADEFFARKLATQQS</sequence>
<dbReference type="Pfam" id="PF12680">
    <property type="entry name" value="SnoaL_2"/>
    <property type="match status" value="1"/>
</dbReference>
<evidence type="ECO:0000313" key="2">
    <source>
        <dbReference type="EMBL" id="SBT43049.1"/>
    </source>
</evidence>
<keyword evidence="3" id="KW-1185">Reference proteome</keyword>
<dbReference type="AlphaFoldDB" id="A0A1A8ZGV1"/>
<dbReference type="InterPro" id="IPR037401">
    <property type="entry name" value="SnoaL-like"/>
</dbReference>
<evidence type="ECO:0000259" key="1">
    <source>
        <dbReference type="Pfam" id="PF12680"/>
    </source>
</evidence>
<reference evidence="3" key="1">
    <citation type="submission" date="2016-06" db="EMBL/GenBank/DDBJ databases">
        <authorList>
            <person name="Varghese N."/>
            <person name="Submissions Spin"/>
        </authorList>
    </citation>
    <scope>NUCLEOTIDE SEQUENCE [LARGE SCALE GENOMIC DNA]</scope>
    <source>
        <strain evidence="3">DSM 44815</strain>
    </source>
</reference>
<dbReference type="Proteomes" id="UP000199385">
    <property type="component" value="Chromosome I"/>
</dbReference>
<dbReference type="RefSeq" id="WP_091661865.1">
    <property type="nucleotide sequence ID" value="NZ_LT594323.1"/>
</dbReference>
<accession>A0A1A8ZGV1</accession>
<dbReference type="CDD" id="cd00531">
    <property type="entry name" value="NTF2_like"/>
    <property type="match status" value="1"/>
</dbReference>
<dbReference type="PATRIC" id="fig|261654.4.peg.2216"/>
<organism evidence="2 3">
    <name type="scientific">Micromonospora auratinigra</name>
    <dbReference type="NCBI Taxonomy" id="261654"/>
    <lineage>
        <taxon>Bacteria</taxon>
        <taxon>Bacillati</taxon>
        <taxon>Actinomycetota</taxon>
        <taxon>Actinomycetes</taxon>
        <taxon>Micromonosporales</taxon>
        <taxon>Micromonosporaceae</taxon>
        <taxon>Micromonospora</taxon>
    </lineage>
</organism>
<dbReference type="InterPro" id="IPR032710">
    <property type="entry name" value="NTF2-like_dom_sf"/>
</dbReference>
<dbReference type="STRING" id="261654.GA0070611_2176"/>
<dbReference type="EMBL" id="LT594323">
    <property type="protein sequence ID" value="SBT43049.1"/>
    <property type="molecule type" value="Genomic_DNA"/>
</dbReference>
<feature type="domain" description="SnoaL-like" evidence="1">
    <location>
        <begin position="9"/>
        <end position="109"/>
    </location>
</feature>
<dbReference type="OrthoDB" id="8375282at2"/>
<name>A0A1A8ZGV1_9ACTN</name>
<dbReference type="Gene3D" id="3.10.450.50">
    <property type="match status" value="1"/>
</dbReference>
<gene>
    <name evidence="2" type="ORF">GA0070611_2176</name>
</gene>
<evidence type="ECO:0000313" key="3">
    <source>
        <dbReference type="Proteomes" id="UP000199385"/>
    </source>
</evidence>
<dbReference type="SUPFAM" id="SSF54427">
    <property type="entry name" value="NTF2-like"/>
    <property type="match status" value="1"/>
</dbReference>